<evidence type="ECO:0000256" key="1">
    <source>
        <dbReference type="ARBA" id="ARBA00023242"/>
    </source>
</evidence>
<dbReference type="Gene3D" id="4.10.240.10">
    <property type="entry name" value="Zn(2)-C6 fungal-type DNA-binding domain"/>
    <property type="match status" value="1"/>
</dbReference>
<dbReference type="EMBL" id="MU865480">
    <property type="protein sequence ID" value="KAK4222294.1"/>
    <property type="molecule type" value="Genomic_DNA"/>
</dbReference>
<dbReference type="InterPro" id="IPR036864">
    <property type="entry name" value="Zn2-C6_fun-type_DNA-bd_sf"/>
</dbReference>
<keyword evidence="1" id="KW-0539">Nucleus</keyword>
<protein>
    <recommendedName>
        <fullName evidence="3">Zn(2)-C6 fungal-type domain-containing protein</fullName>
    </recommendedName>
</protein>
<organism evidence="4 5">
    <name type="scientific">Podospora fimiseda</name>
    <dbReference type="NCBI Taxonomy" id="252190"/>
    <lineage>
        <taxon>Eukaryota</taxon>
        <taxon>Fungi</taxon>
        <taxon>Dikarya</taxon>
        <taxon>Ascomycota</taxon>
        <taxon>Pezizomycotina</taxon>
        <taxon>Sordariomycetes</taxon>
        <taxon>Sordariomycetidae</taxon>
        <taxon>Sordariales</taxon>
        <taxon>Podosporaceae</taxon>
        <taxon>Podospora</taxon>
    </lineage>
</organism>
<dbReference type="GO" id="GO:0000981">
    <property type="term" value="F:DNA-binding transcription factor activity, RNA polymerase II-specific"/>
    <property type="evidence" value="ECO:0007669"/>
    <property type="project" value="InterPro"/>
</dbReference>
<comment type="caution">
    <text evidence="4">The sequence shown here is derived from an EMBL/GenBank/DDBJ whole genome shotgun (WGS) entry which is preliminary data.</text>
</comment>
<keyword evidence="5" id="KW-1185">Reference proteome</keyword>
<gene>
    <name evidence="4" type="ORF">QBC38DRAFT_460559</name>
</gene>
<reference evidence="4" key="2">
    <citation type="submission" date="2023-05" db="EMBL/GenBank/DDBJ databases">
        <authorList>
            <consortium name="Lawrence Berkeley National Laboratory"/>
            <person name="Steindorff A."/>
            <person name="Hensen N."/>
            <person name="Bonometti L."/>
            <person name="Westerberg I."/>
            <person name="Brannstrom I.O."/>
            <person name="Guillou S."/>
            <person name="Cros-Aarteil S."/>
            <person name="Calhoun S."/>
            <person name="Haridas S."/>
            <person name="Kuo A."/>
            <person name="Mondo S."/>
            <person name="Pangilinan J."/>
            <person name="Riley R."/>
            <person name="Labutti K."/>
            <person name="Andreopoulos B."/>
            <person name="Lipzen A."/>
            <person name="Chen C."/>
            <person name="Yanf M."/>
            <person name="Daum C."/>
            <person name="Ng V."/>
            <person name="Clum A."/>
            <person name="Ohm R."/>
            <person name="Martin F."/>
            <person name="Silar P."/>
            <person name="Natvig D."/>
            <person name="Lalanne C."/>
            <person name="Gautier V."/>
            <person name="Ament-Velasquez S.L."/>
            <person name="Kruys A."/>
            <person name="Hutchinson M.I."/>
            <person name="Powell A.J."/>
            <person name="Barry K."/>
            <person name="Miller A.N."/>
            <person name="Grigoriev I.V."/>
            <person name="Debuchy R."/>
            <person name="Gladieux P."/>
            <person name="Thoren M.H."/>
            <person name="Johannesson H."/>
        </authorList>
    </citation>
    <scope>NUCLEOTIDE SEQUENCE</scope>
    <source>
        <strain evidence="4">CBS 990.96</strain>
    </source>
</reference>
<name>A0AAN7BFP2_9PEZI</name>
<evidence type="ECO:0000313" key="5">
    <source>
        <dbReference type="Proteomes" id="UP001301958"/>
    </source>
</evidence>
<dbReference type="GO" id="GO:0008270">
    <property type="term" value="F:zinc ion binding"/>
    <property type="evidence" value="ECO:0007669"/>
    <property type="project" value="InterPro"/>
</dbReference>
<dbReference type="AlphaFoldDB" id="A0AAN7BFP2"/>
<dbReference type="CDD" id="cd00067">
    <property type="entry name" value="GAL4"/>
    <property type="match status" value="1"/>
</dbReference>
<feature type="domain" description="Zn(2)-C6 fungal-type" evidence="3">
    <location>
        <begin position="12"/>
        <end position="51"/>
    </location>
</feature>
<dbReference type="InterPro" id="IPR001138">
    <property type="entry name" value="Zn2Cys6_DnaBD"/>
</dbReference>
<proteinExistence type="predicted"/>
<evidence type="ECO:0000259" key="3">
    <source>
        <dbReference type="PROSITE" id="PS50048"/>
    </source>
</evidence>
<accession>A0AAN7BFP2</accession>
<dbReference type="SUPFAM" id="SSF57701">
    <property type="entry name" value="Zn2/Cys6 DNA-binding domain"/>
    <property type="match status" value="1"/>
</dbReference>
<dbReference type="PROSITE" id="PS50048">
    <property type="entry name" value="ZN2_CY6_FUNGAL_2"/>
    <property type="match status" value="1"/>
</dbReference>
<dbReference type="Pfam" id="PF00172">
    <property type="entry name" value="Zn_clus"/>
    <property type="match status" value="1"/>
</dbReference>
<reference evidence="4" key="1">
    <citation type="journal article" date="2023" name="Mol. Phylogenet. Evol.">
        <title>Genome-scale phylogeny and comparative genomics of the fungal order Sordariales.</title>
        <authorList>
            <person name="Hensen N."/>
            <person name="Bonometti L."/>
            <person name="Westerberg I."/>
            <person name="Brannstrom I.O."/>
            <person name="Guillou S."/>
            <person name="Cros-Aarteil S."/>
            <person name="Calhoun S."/>
            <person name="Haridas S."/>
            <person name="Kuo A."/>
            <person name="Mondo S."/>
            <person name="Pangilinan J."/>
            <person name="Riley R."/>
            <person name="LaButti K."/>
            <person name="Andreopoulos B."/>
            <person name="Lipzen A."/>
            <person name="Chen C."/>
            <person name="Yan M."/>
            <person name="Daum C."/>
            <person name="Ng V."/>
            <person name="Clum A."/>
            <person name="Steindorff A."/>
            <person name="Ohm R.A."/>
            <person name="Martin F."/>
            <person name="Silar P."/>
            <person name="Natvig D.O."/>
            <person name="Lalanne C."/>
            <person name="Gautier V."/>
            <person name="Ament-Velasquez S.L."/>
            <person name="Kruys A."/>
            <person name="Hutchinson M.I."/>
            <person name="Powell A.J."/>
            <person name="Barry K."/>
            <person name="Miller A.N."/>
            <person name="Grigoriev I.V."/>
            <person name="Debuchy R."/>
            <person name="Gladieux P."/>
            <person name="Hiltunen Thoren M."/>
            <person name="Johannesson H."/>
        </authorList>
    </citation>
    <scope>NUCLEOTIDE SEQUENCE</scope>
    <source>
        <strain evidence="4">CBS 990.96</strain>
    </source>
</reference>
<evidence type="ECO:0000256" key="2">
    <source>
        <dbReference type="SAM" id="MobiDB-lite"/>
    </source>
</evidence>
<feature type="region of interest" description="Disordered" evidence="2">
    <location>
        <begin position="53"/>
        <end position="76"/>
    </location>
</feature>
<dbReference type="Proteomes" id="UP001301958">
    <property type="component" value="Unassembled WGS sequence"/>
</dbReference>
<sequence>MEKATRQSRRFACERCRSYKLRCERTPSTSLQEPHNHSCDRCRRTGATCVTSADRTTSSSLARDTPREASSSSTGTWFNNYGNSLADTITVAPIRQATTSCEQPRGQALLTTTTADSMLDYALQSFTFPVDEPEQQQEKQQMEQLINSNQVTEDSRKSSFSSSLFDDLDDSFGGYGSPLVTIPSPLSTQLEEPAATDNKNWHTALLDLGAFLLKQRAQTSTCEQQSQDTGCSDHLEHTIQQALEATSRFKDLLDSMVNMTTRTDILLATTLITTYLLLARTWRRTFGVLHGFLIAPASSQSSMSLPSLQFGGFQVRNNPAIQILVLLEVASGLLQIIESSLGIVHSTVRGGSNINNAKVSNTDEPRPLVFPMDPVAISIRETLLTQEMVASTGEEGVVPMSLRQVMDVVKQQLAPDT</sequence>
<evidence type="ECO:0000313" key="4">
    <source>
        <dbReference type="EMBL" id="KAK4222294.1"/>
    </source>
</evidence>